<proteinExistence type="predicted"/>
<evidence type="ECO:0000313" key="2">
    <source>
        <dbReference type="Proteomes" id="UP000011760"/>
    </source>
</evidence>
<accession>M1UYZ9</accession>
<name>M1UYZ9_9CORY</name>
<dbReference type="EMBL" id="CP004354">
    <property type="protein sequence ID" value="AGG66868.1"/>
    <property type="molecule type" value="Genomic_DNA"/>
</dbReference>
<dbReference type="HOGENOM" id="CLU_1599931_0_0_11"/>
<evidence type="ECO:0000313" key="1">
    <source>
        <dbReference type="EMBL" id="AGG66868.1"/>
    </source>
</evidence>
<reference evidence="1 2" key="1">
    <citation type="submission" date="2013-02" db="EMBL/GenBank/DDBJ databases">
        <title>The complete genome sequence of Corynebacterium callunae DSM 20147.</title>
        <authorList>
            <person name="Ruckert C."/>
            <person name="Albersmeier A."/>
            <person name="Kalinowski J."/>
        </authorList>
    </citation>
    <scope>NUCLEOTIDE SEQUENCE [LARGE SCALE GENOMIC DNA]</scope>
    <source>
        <strain evidence="1 2">DSM 20147</strain>
    </source>
</reference>
<sequence length="166" mass="18192">MTTINIDITNIASSTGPDDRLIFYAPHFRESTTGTVISTSPEPVQLVNGIATVELEPGPVMVRFECQGIADTGEKQGAVPDTETATLIDVLGSAFIYTPPVVNRALEDIEDARADAVADVEGEFDAQMHAWFPVETAREGMGLLWDGDGFRWSWLDQFKDTFVDDH</sequence>
<dbReference type="Proteomes" id="UP000011760">
    <property type="component" value="Chromosome"/>
</dbReference>
<keyword evidence="2" id="KW-1185">Reference proteome</keyword>
<dbReference type="AlphaFoldDB" id="M1UYZ9"/>
<dbReference type="OrthoDB" id="2487981at2"/>
<dbReference type="KEGG" id="ccn:H924_07130"/>
<dbReference type="STRING" id="1121353.H924_07130"/>
<organism evidence="1 2">
    <name type="scientific">Corynebacterium callunae DSM 20147</name>
    <dbReference type="NCBI Taxonomy" id="1121353"/>
    <lineage>
        <taxon>Bacteria</taxon>
        <taxon>Bacillati</taxon>
        <taxon>Actinomycetota</taxon>
        <taxon>Actinomycetes</taxon>
        <taxon>Mycobacteriales</taxon>
        <taxon>Corynebacteriaceae</taxon>
        <taxon>Corynebacterium</taxon>
    </lineage>
</organism>
<protein>
    <submittedName>
        <fullName evidence="1">Uncharacterized protein</fullName>
    </submittedName>
</protein>
<dbReference type="RefSeq" id="WP_015651299.1">
    <property type="nucleotide sequence ID" value="NC_020506.1"/>
</dbReference>
<dbReference type="PATRIC" id="fig|1121353.3.peg.1452"/>
<gene>
    <name evidence="1" type="ORF">H924_07130</name>
</gene>